<evidence type="ECO:0000313" key="2">
    <source>
        <dbReference type="EMBL" id="ELR23858.1"/>
    </source>
</evidence>
<reference evidence="2 3" key="1">
    <citation type="journal article" date="2013" name="Genome Biol.">
        <title>Genome of Acanthamoeba castellanii highlights extensive lateral gene transfer and early evolution of tyrosine kinase signaling.</title>
        <authorList>
            <person name="Clarke M."/>
            <person name="Lohan A.J."/>
            <person name="Liu B."/>
            <person name="Lagkouvardos I."/>
            <person name="Roy S."/>
            <person name="Zafar N."/>
            <person name="Bertelli C."/>
            <person name="Schilde C."/>
            <person name="Kianianmomeni A."/>
            <person name="Burglin T.R."/>
            <person name="Frech C."/>
            <person name="Turcotte B."/>
            <person name="Kopec K.O."/>
            <person name="Synnott J.M."/>
            <person name="Choo C."/>
            <person name="Paponov I."/>
            <person name="Finkler A."/>
            <person name="Soon Heng Tan C."/>
            <person name="Hutchins A.P."/>
            <person name="Weinmeier T."/>
            <person name="Rattei T."/>
            <person name="Chu J.S."/>
            <person name="Gimenez G."/>
            <person name="Irimia M."/>
            <person name="Rigden D.J."/>
            <person name="Fitzpatrick D.A."/>
            <person name="Lorenzo-Morales J."/>
            <person name="Bateman A."/>
            <person name="Chiu C.H."/>
            <person name="Tang P."/>
            <person name="Hegemann P."/>
            <person name="Fromm H."/>
            <person name="Raoult D."/>
            <person name="Greub G."/>
            <person name="Miranda-Saavedra D."/>
            <person name="Chen N."/>
            <person name="Nash P."/>
            <person name="Ginger M.L."/>
            <person name="Horn M."/>
            <person name="Schaap P."/>
            <person name="Caler L."/>
            <person name="Loftus B."/>
        </authorList>
    </citation>
    <scope>NUCLEOTIDE SEQUENCE [LARGE SCALE GENOMIC DNA]</scope>
    <source>
        <strain evidence="2 3">Neff</strain>
    </source>
</reference>
<evidence type="ECO:0000256" key="1">
    <source>
        <dbReference type="SAM" id="SignalP"/>
    </source>
</evidence>
<accession>L8HGL2</accession>
<protein>
    <submittedName>
        <fullName evidence="2">Uncharacterized protein</fullName>
    </submittedName>
</protein>
<dbReference type="KEGG" id="acan:ACA1_123770"/>
<dbReference type="GeneID" id="14924854"/>
<gene>
    <name evidence="2" type="ORF">ACA1_123770</name>
</gene>
<keyword evidence="1" id="KW-0732">Signal</keyword>
<name>L8HGL2_ACACF</name>
<evidence type="ECO:0000313" key="3">
    <source>
        <dbReference type="Proteomes" id="UP000011083"/>
    </source>
</evidence>
<dbReference type="VEuPathDB" id="AmoebaDB:ACA1_123770"/>
<feature type="signal peptide" evidence="1">
    <location>
        <begin position="1"/>
        <end position="20"/>
    </location>
</feature>
<feature type="chain" id="PRO_5003990741" evidence="1">
    <location>
        <begin position="21"/>
        <end position="125"/>
    </location>
</feature>
<dbReference type="RefSeq" id="XP_004353386.1">
    <property type="nucleotide sequence ID" value="XM_004353334.1"/>
</dbReference>
<dbReference type="AlphaFoldDB" id="L8HGL2"/>
<dbReference type="EMBL" id="KB007843">
    <property type="protein sequence ID" value="ELR23858.1"/>
    <property type="molecule type" value="Genomic_DNA"/>
</dbReference>
<keyword evidence="3" id="KW-1185">Reference proteome</keyword>
<organism evidence="2 3">
    <name type="scientific">Acanthamoeba castellanii (strain ATCC 30010 / Neff)</name>
    <dbReference type="NCBI Taxonomy" id="1257118"/>
    <lineage>
        <taxon>Eukaryota</taxon>
        <taxon>Amoebozoa</taxon>
        <taxon>Discosea</taxon>
        <taxon>Longamoebia</taxon>
        <taxon>Centramoebida</taxon>
        <taxon>Acanthamoebidae</taxon>
        <taxon>Acanthamoeba</taxon>
    </lineage>
</organism>
<sequence length="125" mass="13500">MKVALFAIVLLAAVLALAHAAFIPKDIDVASLDPHHAKVLLALAQHKCANASEAECRAFFEPAPFDHCCKVWDNVKCGEKIYKCVKDCQHGLQDCITCLGPMWDKCCCCLDNAGIHGLPCPSCCA</sequence>
<proteinExistence type="predicted"/>
<dbReference type="Proteomes" id="UP000011083">
    <property type="component" value="Unassembled WGS sequence"/>
</dbReference>